<dbReference type="InterPro" id="IPR008921">
    <property type="entry name" value="DNA_pol3_clamp-load_cplx_C"/>
</dbReference>
<organism evidence="12 13">
    <name type="scientific">Dictyobacter formicarum</name>
    <dbReference type="NCBI Taxonomy" id="2778368"/>
    <lineage>
        <taxon>Bacteria</taxon>
        <taxon>Bacillati</taxon>
        <taxon>Chloroflexota</taxon>
        <taxon>Ktedonobacteria</taxon>
        <taxon>Ktedonobacterales</taxon>
        <taxon>Dictyobacteraceae</taxon>
        <taxon>Dictyobacter</taxon>
    </lineage>
</organism>
<evidence type="ECO:0000256" key="1">
    <source>
        <dbReference type="ARBA" id="ARBA00012417"/>
    </source>
</evidence>
<dbReference type="PANTHER" id="PTHR34388:SF1">
    <property type="entry name" value="DNA POLYMERASE III SUBUNIT DELTA"/>
    <property type="match status" value="1"/>
</dbReference>
<feature type="domain" description="DNA polymerase III delta subunit-like C-terminal" evidence="11">
    <location>
        <begin position="222"/>
        <end position="342"/>
    </location>
</feature>
<comment type="catalytic activity">
    <reaction evidence="8">
        <text>DNA(n) + a 2'-deoxyribonucleoside 5'-triphosphate = DNA(n+1) + diphosphate</text>
        <dbReference type="Rhea" id="RHEA:22508"/>
        <dbReference type="Rhea" id="RHEA-COMP:17339"/>
        <dbReference type="Rhea" id="RHEA-COMP:17340"/>
        <dbReference type="ChEBI" id="CHEBI:33019"/>
        <dbReference type="ChEBI" id="CHEBI:61560"/>
        <dbReference type="ChEBI" id="CHEBI:173112"/>
        <dbReference type="EC" id="2.7.7.7"/>
    </reaction>
</comment>
<dbReference type="Pfam" id="PF06144">
    <property type="entry name" value="DNA_pol3_delta"/>
    <property type="match status" value="1"/>
</dbReference>
<keyword evidence="3" id="KW-0808">Transferase</keyword>
<feature type="domain" description="DNA polymerase III delta N-terminal" evidence="10">
    <location>
        <begin position="7"/>
        <end position="68"/>
    </location>
</feature>
<evidence type="ECO:0000256" key="2">
    <source>
        <dbReference type="ARBA" id="ARBA00017703"/>
    </source>
</evidence>
<keyword evidence="4" id="KW-0548">Nucleotidyltransferase</keyword>
<name>A0ABQ3VUJ2_9CHLR</name>
<dbReference type="InterPro" id="IPR048466">
    <property type="entry name" value="DNA_pol3_delta-like_C"/>
</dbReference>
<dbReference type="Gene3D" id="1.10.8.60">
    <property type="match status" value="1"/>
</dbReference>
<comment type="caution">
    <text evidence="12">The sequence shown here is derived from an EMBL/GenBank/DDBJ whole genome shotgun (WGS) entry which is preliminary data.</text>
</comment>
<reference evidence="12 13" key="1">
    <citation type="journal article" date="2021" name="Int. J. Syst. Evol. Microbiol.">
        <title>Reticulibacter mediterranei gen. nov., sp. nov., within the new family Reticulibacteraceae fam. nov., and Ktedonospora formicarum gen. nov., sp. nov., Ktedonobacter robiniae sp. nov., Dictyobacter formicarum sp. nov. and Dictyobacter arantiisoli sp. nov., belonging to the class Ktedonobacteria.</title>
        <authorList>
            <person name="Yabe S."/>
            <person name="Zheng Y."/>
            <person name="Wang C.M."/>
            <person name="Sakai Y."/>
            <person name="Abe K."/>
            <person name="Yokota A."/>
            <person name="Donadio S."/>
            <person name="Cavaletti L."/>
            <person name="Monciardini P."/>
        </authorList>
    </citation>
    <scope>NUCLEOTIDE SEQUENCE [LARGE SCALE GENOMIC DNA]</scope>
    <source>
        <strain evidence="12 13">SOSP1-9</strain>
    </source>
</reference>
<feature type="compositionally biased region" description="Basic residues" evidence="9">
    <location>
        <begin position="87"/>
        <end position="96"/>
    </location>
</feature>
<evidence type="ECO:0000259" key="11">
    <source>
        <dbReference type="Pfam" id="PF21694"/>
    </source>
</evidence>
<proteinExistence type="inferred from homology"/>
<dbReference type="EC" id="2.7.7.7" evidence="1"/>
<dbReference type="SUPFAM" id="SSF48019">
    <property type="entry name" value="post-AAA+ oligomerization domain-like"/>
    <property type="match status" value="1"/>
</dbReference>
<dbReference type="SUPFAM" id="SSF52540">
    <property type="entry name" value="P-loop containing nucleoside triphosphate hydrolases"/>
    <property type="match status" value="1"/>
</dbReference>
<keyword evidence="6" id="KW-0239">DNA-directed DNA polymerase</keyword>
<dbReference type="Gene3D" id="3.40.50.300">
    <property type="entry name" value="P-loop containing nucleotide triphosphate hydrolases"/>
    <property type="match status" value="1"/>
</dbReference>
<evidence type="ECO:0000313" key="13">
    <source>
        <dbReference type="Proteomes" id="UP000635565"/>
    </source>
</evidence>
<comment type="similarity">
    <text evidence="7">Belongs to the DNA polymerase HolA subunit family.</text>
</comment>
<dbReference type="PANTHER" id="PTHR34388">
    <property type="entry name" value="DNA POLYMERASE III SUBUNIT DELTA"/>
    <property type="match status" value="1"/>
</dbReference>
<keyword evidence="13" id="KW-1185">Reference proteome</keyword>
<evidence type="ECO:0000256" key="9">
    <source>
        <dbReference type="SAM" id="MobiDB-lite"/>
    </source>
</evidence>
<protein>
    <recommendedName>
        <fullName evidence="2">DNA polymerase III subunit delta</fullName>
        <ecNumber evidence="1">2.7.7.7</ecNumber>
    </recommendedName>
</protein>
<keyword evidence="5" id="KW-0235">DNA replication</keyword>
<evidence type="ECO:0000256" key="5">
    <source>
        <dbReference type="ARBA" id="ARBA00022705"/>
    </source>
</evidence>
<dbReference type="InterPro" id="IPR010372">
    <property type="entry name" value="DNA_pol3_delta_N"/>
</dbReference>
<evidence type="ECO:0000256" key="4">
    <source>
        <dbReference type="ARBA" id="ARBA00022695"/>
    </source>
</evidence>
<evidence type="ECO:0000256" key="3">
    <source>
        <dbReference type="ARBA" id="ARBA00022679"/>
    </source>
</evidence>
<dbReference type="InterPro" id="IPR027417">
    <property type="entry name" value="P-loop_NTPase"/>
</dbReference>
<sequence>MVSGMFYLLHGEDEFTSRERLKHLRSQGDFGFNQDIYMGTEADIKTVIMTSETLPFLSEQRLIVIDGLPKKKRGESAASVEDTNKGGKTKKGRKNSKSTTGRAGFEKALAEYVATMPDSTIIIVLIEEALESNNVLLKAAEKHGKVIQSMLPKGAALEKWITARAKSIGVKIAPEAISLLANFIGNNLRLLANELDKLAMYVGIGATITVNDVRQLSAQVQEARIFDLTDALAQRNRKQALNILHDLLADGEPPLKLISTITSQVRSLLLVKELAQKGMRGGQIASTLGIAPFIADKALRQVGNFNASQLENAYRQLLSTDAALKRSRLTPEMALDLLVVNFGL</sequence>
<evidence type="ECO:0000313" key="12">
    <source>
        <dbReference type="EMBL" id="GHO88976.1"/>
    </source>
</evidence>
<dbReference type="CDD" id="cd18138">
    <property type="entry name" value="HLD_clamp_pol_III_delta"/>
    <property type="match status" value="1"/>
</dbReference>
<feature type="region of interest" description="Disordered" evidence="9">
    <location>
        <begin position="74"/>
        <end position="102"/>
    </location>
</feature>
<dbReference type="Proteomes" id="UP000635565">
    <property type="component" value="Unassembled WGS sequence"/>
</dbReference>
<evidence type="ECO:0000259" key="10">
    <source>
        <dbReference type="Pfam" id="PF06144"/>
    </source>
</evidence>
<dbReference type="NCBIfam" id="TIGR01128">
    <property type="entry name" value="holA"/>
    <property type="match status" value="1"/>
</dbReference>
<dbReference type="EMBL" id="BNJJ01000030">
    <property type="protein sequence ID" value="GHO88976.1"/>
    <property type="molecule type" value="Genomic_DNA"/>
</dbReference>
<evidence type="ECO:0000256" key="6">
    <source>
        <dbReference type="ARBA" id="ARBA00022932"/>
    </source>
</evidence>
<evidence type="ECO:0000256" key="7">
    <source>
        <dbReference type="ARBA" id="ARBA00034754"/>
    </source>
</evidence>
<gene>
    <name evidence="12" type="ORF">KSZ_69820</name>
</gene>
<evidence type="ECO:0000256" key="8">
    <source>
        <dbReference type="ARBA" id="ARBA00049244"/>
    </source>
</evidence>
<dbReference type="Gene3D" id="1.20.272.10">
    <property type="match status" value="1"/>
</dbReference>
<dbReference type="InterPro" id="IPR005790">
    <property type="entry name" value="DNA_polIII_delta"/>
</dbReference>
<dbReference type="Pfam" id="PF21694">
    <property type="entry name" value="DNA_pol3_delta_C"/>
    <property type="match status" value="1"/>
</dbReference>
<accession>A0ABQ3VUJ2</accession>